<dbReference type="Proteomes" id="UP000426246">
    <property type="component" value="Chromosome"/>
</dbReference>
<dbReference type="InterPro" id="IPR039448">
    <property type="entry name" value="Beta_helix"/>
</dbReference>
<evidence type="ECO:0000256" key="5">
    <source>
        <dbReference type="SAM" id="SignalP"/>
    </source>
</evidence>
<feature type="signal peptide" evidence="5">
    <location>
        <begin position="1"/>
        <end position="34"/>
    </location>
</feature>
<dbReference type="KEGG" id="ppsc:EHS13_09530"/>
<sequence>MKSLQISKSWFPLLLAILLVMTATALSFPEQAKAAGITYYVDSSQTNDSGNGTSPATAWKSLTKVNSITFLPGDKILFKSGGTWTGQLHPLGSGSSGNSIYIDKFGTGNKPIINGGGITGSGTVYLYNQQYWDIQNLEITNDSATEGDRRGVDIVGENAGTLNNIHLANLDVHNVKGTNGFDAIAKLSGGISVQVIGGTTATKFNNVLIENNNVHDLVRTGIFTQSTWRNRLSQTNGSGAWTPMTNVIVRNNSVTSVSGDAIVVRAADAPLIEYNVAGNNNTSNGQFTDAIWQFNTDNAISQYNEAYGQKTTSDGLGFDADWNSNGTIIQYNYSHDNEGGGFMIMGPGLGYNDNVTIRYNISQNDKQRGFYFSEGVNTNTKIYNNTMYIKSGLTTQPVVITGSSTNSYSFKNNIIYNQGSGTYSTGNGVFDYNLFYGNHPASEPADAHKLTGDPLFVSGGTSGTGITSVAGYKLLTSSPALGSGVLISSNGGKDYWGNSVSTSSSPNRGAYNGTGQTATTVSLPSSTDDSFIKDGSSASTNYGTNTTLEIKKSATAGFTRKSYLKFNLSALSSINSAVLKLYGNNTTDTTSVTVSIFAAASDTWTESALTWNNAPVETGSVLATTAVNSTAQLYSFNITNYAQSQLSGDKIVTLIVETTTADDKLITFNSDENSVNKPQLIIQ</sequence>
<dbReference type="OrthoDB" id="3333873at2"/>
<feature type="domain" description="Right handed beta helix" evidence="6">
    <location>
        <begin position="246"/>
        <end position="386"/>
    </location>
</feature>
<evidence type="ECO:0000313" key="9">
    <source>
        <dbReference type="Proteomes" id="UP000426246"/>
    </source>
</evidence>
<keyword evidence="9" id="KW-1185">Reference proteome</keyword>
<protein>
    <submittedName>
        <fullName evidence="8">Right-handed parallel beta-helix repeat-containing protein</fullName>
    </submittedName>
</protein>
<feature type="domain" description="Carbohydrate-binding module family 96" evidence="7">
    <location>
        <begin position="526"/>
        <end position="683"/>
    </location>
</feature>
<dbReference type="RefSeq" id="WP_155700123.1">
    <property type="nucleotide sequence ID" value="NZ_CP034235.1"/>
</dbReference>
<dbReference type="Gene3D" id="2.160.20.10">
    <property type="entry name" value="Single-stranded right-handed beta-helix, Pectin lyase-like"/>
    <property type="match status" value="1"/>
</dbReference>
<dbReference type="NCBIfam" id="NF033679">
    <property type="entry name" value="DNRLRE_dom"/>
    <property type="match status" value="1"/>
</dbReference>
<proteinExistence type="predicted"/>
<dbReference type="InterPro" id="IPR006626">
    <property type="entry name" value="PbH1"/>
</dbReference>
<dbReference type="AlphaFoldDB" id="A0A6B8RIC8"/>
<dbReference type="Pfam" id="PF13229">
    <property type="entry name" value="Beta_helix"/>
    <property type="match status" value="1"/>
</dbReference>
<dbReference type="InterPro" id="IPR055372">
    <property type="entry name" value="CBM96"/>
</dbReference>
<dbReference type="SMART" id="SM00710">
    <property type="entry name" value="PbH1"/>
    <property type="match status" value="5"/>
</dbReference>
<dbReference type="EMBL" id="CP034235">
    <property type="protein sequence ID" value="QGQ95108.1"/>
    <property type="molecule type" value="Genomic_DNA"/>
</dbReference>
<dbReference type="SUPFAM" id="SSF51126">
    <property type="entry name" value="Pectin lyase-like"/>
    <property type="match status" value="1"/>
</dbReference>
<evidence type="ECO:0000256" key="2">
    <source>
        <dbReference type="ARBA" id="ARBA00022525"/>
    </source>
</evidence>
<evidence type="ECO:0000313" key="8">
    <source>
        <dbReference type="EMBL" id="QGQ95108.1"/>
    </source>
</evidence>
<evidence type="ECO:0000259" key="7">
    <source>
        <dbReference type="Pfam" id="PF24517"/>
    </source>
</evidence>
<evidence type="ECO:0000256" key="1">
    <source>
        <dbReference type="ARBA" id="ARBA00004613"/>
    </source>
</evidence>
<evidence type="ECO:0000256" key="4">
    <source>
        <dbReference type="SAM" id="MobiDB-lite"/>
    </source>
</evidence>
<keyword evidence="2" id="KW-0964">Secreted</keyword>
<dbReference type="InterPro" id="IPR012334">
    <property type="entry name" value="Pectin_lyas_fold"/>
</dbReference>
<dbReference type="InterPro" id="IPR011050">
    <property type="entry name" value="Pectin_lyase_fold/virulence"/>
</dbReference>
<feature type="region of interest" description="Disordered" evidence="4">
    <location>
        <begin position="504"/>
        <end position="527"/>
    </location>
</feature>
<reference evidence="9" key="1">
    <citation type="submission" date="2018-11" db="EMBL/GenBank/DDBJ databases">
        <title>Complete genome sequence of Paenibacillus sp. ML311-T8.</title>
        <authorList>
            <person name="Nam Y.-D."/>
            <person name="Kang J."/>
            <person name="Chung W.-H."/>
            <person name="Park Y.S."/>
        </authorList>
    </citation>
    <scope>NUCLEOTIDE SEQUENCE [LARGE SCALE GENOMIC DNA]</scope>
    <source>
        <strain evidence="9">ML311-T8</strain>
    </source>
</reference>
<evidence type="ECO:0000256" key="3">
    <source>
        <dbReference type="ARBA" id="ARBA00022729"/>
    </source>
</evidence>
<comment type="subcellular location">
    <subcellularLocation>
        <location evidence="1">Secreted</location>
    </subcellularLocation>
</comment>
<name>A0A6B8RIC8_9BACL</name>
<feature type="chain" id="PRO_5025674174" evidence="5">
    <location>
        <begin position="35"/>
        <end position="683"/>
    </location>
</feature>
<gene>
    <name evidence="8" type="ORF">EHS13_09530</name>
</gene>
<dbReference type="Pfam" id="PF24517">
    <property type="entry name" value="CBM96"/>
    <property type="match status" value="1"/>
</dbReference>
<evidence type="ECO:0000259" key="6">
    <source>
        <dbReference type="Pfam" id="PF13229"/>
    </source>
</evidence>
<dbReference type="GO" id="GO:0005576">
    <property type="term" value="C:extracellular region"/>
    <property type="evidence" value="ECO:0007669"/>
    <property type="project" value="UniProtKB-SubCell"/>
</dbReference>
<keyword evidence="3 5" id="KW-0732">Signal</keyword>
<organism evidence="8 9">
    <name type="scientific">Paenibacillus psychroresistens</name>
    <dbReference type="NCBI Taxonomy" id="1778678"/>
    <lineage>
        <taxon>Bacteria</taxon>
        <taxon>Bacillati</taxon>
        <taxon>Bacillota</taxon>
        <taxon>Bacilli</taxon>
        <taxon>Bacillales</taxon>
        <taxon>Paenibacillaceae</taxon>
        <taxon>Paenibacillus</taxon>
    </lineage>
</organism>
<accession>A0A6B8RIC8</accession>